<evidence type="ECO:0000313" key="7">
    <source>
        <dbReference type="Proteomes" id="UP000188318"/>
    </source>
</evidence>
<evidence type="ECO:0000256" key="3">
    <source>
        <dbReference type="ARBA" id="ARBA00022827"/>
    </source>
</evidence>
<keyword evidence="3" id="KW-0274">FAD</keyword>
<dbReference type="Gene3D" id="3.50.50.60">
    <property type="entry name" value="FAD/NAD(P)-binding domain"/>
    <property type="match status" value="1"/>
</dbReference>
<organism evidence="6 7">
    <name type="scientific">Aspergillus carbonarius (strain ITEM 5010)</name>
    <dbReference type="NCBI Taxonomy" id="602072"/>
    <lineage>
        <taxon>Eukaryota</taxon>
        <taxon>Fungi</taxon>
        <taxon>Dikarya</taxon>
        <taxon>Ascomycota</taxon>
        <taxon>Pezizomycotina</taxon>
        <taxon>Eurotiomycetes</taxon>
        <taxon>Eurotiomycetidae</taxon>
        <taxon>Eurotiales</taxon>
        <taxon>Aspergillaceae</taxon>
        <taxon>Aspergillus</taxon>
        <taxon>Aspergillus subgen. Circumdati</taxon>
    </lineage>
</organism>
<feature type="domain" description="FAD-binding" evidence="5">
    <location>
        <begin position="6"/>
        <end position="172"/>
    </location>
</feature>
<evidence type="ECO:0000256" key="1">
    <source>
        <dbReference type="ARBA" id="ARBA00007992"/>
    </source>
</evidence>
<dbReference type="PANTHER" id="PTHR47356:SF2">
    <property type="entry name" value="FAD-BINDING DOMAIN-CONTAINING PROTEIN-RELATED"/>
    <property type="match status" value="1"/>
</dbReference>
<dbReference type="InterPro" id="IPR002938">
    <property type="entry name" value="FAD-bd"/>
</dbReference>
<dbReference type="Proteomes" id="UP000188318">
    <property type="component" value="Unassembled WGS sequence"/>
</dbReference>
<dbReference type="VEuPathDB" id="FungiDB:ASPCADRAFT_399837"/>
<feature type="domain" description="FAD-binding" evidence="5">
    <location>
        <begin position="267"/>
        <end position="340"/>
    </location>
</feature>
<dbReference type="STRING" id="602072.A0A1R3RBZ5"/>
<evidence type="ECO:0000259" key="5">
    <source>
        <dbReference type="Pfam" id="PF01494"/>
    </source>
</evidence>
<gene>
    <name evidence="6" type="ORF">ASPCADRAFT_399837</name>
</gene>
<dbReference type="AlphaFoldDB" id="A0A1R3RBZ5"/>
<dbReference type="EMBL" id="KV907509">
    <property type="protein sequence ID" value="OOF91992.1"/>
    <property type="molecule type" value="Genomic_DNA"/>
</dbReference>
<protein>
    <recommendedName>
        <fullName evidence="5">FAD-binding domain-containing protein</fullName>
    </recommendedName>
</protein>
<evidence type="ECO:0000313" key="6">
    <source>
        <dbReference type="EMBL" id="OOF91992.1"/>
    </source>
</evidence>
<evidence type="ECO:0000256" key="2">
    <source>
        <dbReference type="ARBA" id="ARBA00022630"/>
    </source>
</evidence>
<dbReference type="InterPro" id="IPR050562">
    <property type="entry name" value="FAD_mOase_fung"/>
</dbReference>
<dbReference type="GO" id="GO:0004497">
    <property type="term" value="F:monooxygenase activity"/>
    <property type="evidence" value="ECO:0007669"/>
    <property type="project" value="InterPro"/>
</dbReference>
<keyword evidence="7" id="KW-1185">Reference proteome</keyword>
<dbReference type="InterPro" id="IPR036188">
    <property type="entry name" value="FAD/NAD-bd_sf"/>
</dbReference>
<dbReference type="OrthoDB" id="2431938at2759"/>
<accession>A0A1R3RBZ5</accession>
<dbReference type="GO" id="GO:0071949">
    <property type="term" value="F:FAD binding"/>
    <property type="evidence" value="ECO:0007669"/>
    <property type="project" value="InterPro"/>
</dbReference>
<evidence type="ECO:0000256" key="4">
    <source>
        <dbReference type="ARBA" id="ARBA00023002"/>
    </source>
</evidence>
<dbReference type="Pfam" id="PF01494">
    <property type="entry name" value="FAD_binding_3"/>
    <property type="match status" value="2"/>
</dbReference>
<reference evidence="7" key="1">
    <citation type="journal article" date="2017" name="Genome Biol.">
        <title>Comparative genomics reveals high biological diversity and specific adaptations in the industrially and medically important fungal genus Aspergillus.</title>
        <authorList>
            <person name="de Vries R.P."/>
            <person name="Riley R."/>
            <person name="Wiebenga A."/>
            <person name="Aguilar-Osorio G."/>
            <person name="Amillis S."/>
            <person name="Uchima C.A."/>
            <person name="Anderluh G."/>
            <person name="Asadollahi M."/>
            <person name="Askin M."/>
            <person name="Barry K."/>
            <person name="Battaglia E."/>
            <person name="Bayram O."/>
            <person name="Benocci T."/>
            <person name="Braus-Stromeyer S.A."/>
            <person name="Caldana C."/>
            <person name="Canovas D."/>
            <person name="Cerqueira G.C."/>
            <person name="Chen F."/>
            <person name="Chen W."/>
            <person name="Choi C."/>
            <person name="Clum A."/>
            <person name="Dos Santos R.A."/>
            <person name="Damasio A.R."/>
            <person name="Diallinas G."/>
            <person name="Emri T."/>
            <person name="Fekete E."/>
            <person name="Flipphi M."/>
            <person name="Freyberg S."/>
            <person name="Gallo A."/>
            <person name="Gournas C."/>
            <person name="Habgood R."/>
            <person name="Hainaut M."/>
            <person name="Harispe M.L."/>
            <person name="Henrissat B."/>
            <person name="Hilden K.S."/>
            <person name="Hope R."/>
            <person name="Hossain A."/>
            <person name="Karabika E."/>
            <person name="Karaffa L."/>
            <person name="Karanyi Z."/>
            <person name="Krasevec N."/>
            <person name="Kuo A."/>
            <person name="Kusch H."/>
            <person name="LaButti K."/>
            <person name="Lagendijk E.L."/>
            <person name="Lapidus A."/>
            <person name="Levasseur A."/>
            <person name="Lindquist E."/>
            <person name="Lipzen A."/>
            <person name="Logrieco A.F."/>
            <person name="MacCabe A."/>
            <person name="Maekelae M.R."/>
            <person name="Malavazi I."/>
            <person name="Melin P."/>
            <person name="Meyer V."/>
            <person name="Mielnichuk N."/>
            <person name="Miskei M."/>
            <person name="Molnar A.P."/>
            <person name="Mule G."/>
            <person name="Ngan C.Y."/>
            <person name="Orejas M."/>
            <person name="Orosz E."/>
            <person name="Ouedraogo J.P."/>
            <person name="Overkamp K.M."/>
            <person name="Park H.-S."/>
            <person name="Perrone G."/>
            <person name="Piumi F."/>
            <person name="Punt P.J."/>
            <person name="Ram A.F."/>
            <person name="Ramon A."/>
            <person name="Rauscher S."/>
            <person name="Record E."/>
            <person name="Riano-Pachon D.M."/>
            <person name="Robert V."/>
            <person name="Roehrig J."/>
            <person name="Ruller R."/>
            <person name="Salamov A."/>
            <person name="Salih N.S."/>
            <person name="Samson R.A."/>
            <person name="Sandor E."/>
            <person name="Sanguinetti M."/>
            <person name="Schuetze T."/>
            <person name="Sepcic K."/>
            <person name="Shelest E."/>
            <person name="Sherlock G."/>
            <person name="Sophianopoulou V."/>
            <person name="Squina F.M."/>
            <person name="Sun H."/>
            <person name="Susca A."/>
            <person name="Todd R.B."/>
            <person name="Tsang A."/>
            <person name="Unkles S.E."/>
            <person name="van de Wiele N."/>
            <person name="van Rossen-Uffink D."/>
            <person name="Oliveira J.V."/>
            <person name="Vesth T.C."/>
            <person name="Visser J."/>
            <person name="Yu J.-H."/>
            <person name="Zhou M."/>
            <person name="Andersen M.R."/>
            <person name="Archer D.B."/>
            <person name="Baker S.E."/>
            <person name="Benoit I."/>
            <person name="Brakhage A.A."/>
            <person name="Braus G.H."/>
            <person name="Fischer R."/>
            <person name="Frisvad J.C."/>
            <person name="Goldman G.H."/>
            <person name="Houbraken J."/>
            <person name="Oakley B."/>
            <person name="Pocsi I."/>
            <person name="Scazzocchio C."/>
            <person name="Seiboth B."/>
            <person name="vanKuyk P.A."/>
            <person name="Wortman J."/>
            <person name="Dyer P.S."/>
            <person name="Grigoriev I.V."/>
        </authorList>
    </citation>
    <scope>NUCLEOTIDE SEQUENCE [LARGE SCALE GENOMIC DNA]</scope>
    <source>
        <strain evidence="7">ITEM 5010</strain>
    </source>
</reference>
<proteinExistence type="inferred from homology"/>
<keyword evidence="2" id="KW-0285">Flavoprotein</keyword>
<dbReference type="SUPFAM" id="SSF51905">
    <property type="entry name" value="FAD/NAD(P)-binding domain"/>
    <property type="match status" value="1"/>
</dbReference>
<name>A0A1R3RBZ5_ASPC5</name>
<dbReference type="PRINTS" id="PR00420">
    <property type="entry name" value="RNGMNOXGNASE"/>
</dbReference>
<dbReference type="OMA" id="YKFRDST"/>
<sequence>MAKNFQAIVIGGGPVGLTAAHALHHAGIDFVLLERKSAIVEDKGASLVVYPHTLRVMHQFGLLEALLSVGGELNHHLSFTCDGQVFNEGARYDRVRENHGHGPVVLHRAEVIGILYNGLPPTAKSKVFTNKKLVDIVPHEDSIDVICADGSTYHGSMVIGADGVHSKARQLMRAMALREDSSRSWDPEQPFTSSYQLLYGAFPALAPSGLGYDVQAPGKAIMYLGGPKRAWFFLYKKLPRPTTERMNYTEEDIELLAQEFADFPLTQTVKVKDVWPHMLGAGMTNLEEGIAQHWHLGQIVLVGDACHKMTTHLGHGFNNGVQDIVVLCNELQHAVKVAPDRKPDAQSLTRAFEAYEKTRKSRACSLVADVANAGLETRMHTWKNIFYYGLSRYLSIPRGVEGVMVNWLISPQLRKGRVLDYIPRQEVMRGKMSWVYPMIATPTNHPY</sequence>
<comment type="similarity">
    <text evidence="1">Belongs to the paxM FAD-dependent monooxygenase family.</text>
</comment>
<dbReference type="PANTHER" id="PTHR47356">
    <property type="entry name" value="FAD-DEPENDENT MONOOXYGENASE ASQG-RELATED"/>
    <property type="match status" value="1"/>
</dbReference>
<keyword evidence="4" id="KW-0560">Oxidoreductase</keyword>